<evidence type="ECO:0008006" key="5">
    <source>
        <dbReference type="Google" id="ProtNLM"/>
    </source>
</evidence>
<dbReference type="Gene3D" id="3.90.780.10">
    <property type="entry name" value="5'-Nucleotidase, C-terminal domain"/>
    <property type="match status" value="1"/>
</dbReference>
<dbReference type="PANTHER" id="PTHR11575">
    <property type="entry name" value="5'-NUCLEOTIDASE-RELATED"/>
    <property type="match status" value="1"/>
</dbReference>
<dbReference type="InterPro" id="IPR029052">
    <property type="entry name" value="Metallo-depent_PP-like"/>
</dbReference>
<dbReference type="InterPro" id="IPR025282">
    <property type="entry name" value="DUF4214"/>
</dbReference>
<sequence length="859" mass="88258">MNDFENNFTLQLFHLSDQEANTTSVELAPNLSAVLNALRGQDIDGDGTAGHADTLTLSSGDAWIPGLFYDASESLYGAPGAADILIQNELGIQAIAFGNHEFDNGTGIIAELISGDIDYGDGSADDFLPFAGADFPYLAGNLDYSEEPNLGPLATADGQNVADIAGRVSGTALVTTAGGETIGLVSAVVPTIDDGLSSPGNDLIVLPESNDLEDLAAVIQADVDALLAANPGLDKIILLSHQQVLSREQSLATMLEGVDIIVAGGSNSVLLDENDPGFDGEAADGAYPGFFTGADGNPVAVVNTDAAYSYVGRLVIDFDENGVIIPESYDADLSGAYETSDAGVIAVGAEGMADPEIVAIAAAAEQTIVAGESTYFAVTTEFLNAERAGGGTDGVRTQETNLGNLTADANLHFGQSIDETVVFSFKNGGGIRANIGRIEQPAGDGDPLRLPPEGVPGAKPEGGISQNDVANALAFNNGLTLLSLTTQQIVDTVEASLEFYTSLEESAGGWGHFSGLRFSFAPDLPAGDRLVNAALVDEETGALIAELVRDGEVVDNGDTTFRTITLDFLANGGAEGLPVTDPEADGYDPDIAAAAERLDLTTEDDFTGGATFAPAGSEQDAFAEYLLEVYGIEDGAPTVDLVDTTPRLDSRIQNLDFRADGVFDDREIAEAAAATIGTDTVVAAEAVTLAGSSAGVSVGDTGGGFALTSDAGTTLFYGADSFAFDDATWIADDSASALTLGRLYYTAFGRGGDIAGATYWDGVVDAGTIGVSALSSFFVLSAEFAAVNGPDLSDEDFVDALVANANAADLFDEAELDAWVDTLEDGTTSRDAVLFDIASSDAVAEATAAMLSEGVLVIA</sequence>
<dbReference type="InterPro" id="IPR008334">
    <property type="entry name" value="5'-Nucleotdase_C"/>
</dbReference>
<evidence type="ECO:0000259" key="2">
    <source>
        <dbReference type="Pfam" id="PF13946"/>
    </source>
</evidence>
<protein>
    <recommendedName>
        <fullName evidence="5">Bifunctional metallophosphatase/5'-nucleotidase</fullName>
    </recommendedName>
</protein>
<name>A0ABQ6LSS1_9RHOB</name>
<evidence type="ECO:0000313" key="4">
    <source>
        <dbReference type="Proteomes" id="UP001239909"/>
    </source>
</evidence>
<dbReference type="InterPro" id="IPR036907">
    <property type="entry name" value="5'-Nucleotdase_C_sf"/>
</dbReference>
<dbReference type="SUPFAM" id="SSF56300">
    <property type="entry name" value="Metallo-dependent phosphatases"/>
    <property type="match status" value="1"/>
</dbReference>
<keyword evidence="4" id="KW-1185">Reference proteome</keyword>
<dbReference type="RefSeq" id="WP_285674393.1">
    <property type="nucleotide sequence ID" value="NZ_BSYI01000052.1"/>
</dbReference>
<feature type="domain" description="DUF4214" evidence="2">
    <location>
        <begin position="778"/>
        <end position="841"/>
    </location>
</feature>
<feature type="domain" description="5'-Nucleotidase C-terminal" evidence="1">
    <location>
        <begin position="394"/>
        <end position="574"/>
    </location>
</feature>
<dbReference type="Pfam" id="PF02872">
    <property type="entry name" value="5_nucleotid_C"/>
    <property type="match status" value="1"/>
</dbReference>
<proteinExistence type="predicted"/>
<evidence type="ECO:0000313" key="3">
    <source>
        <dbReference type="EMBL" id="GMG85134.1"/>
    </source>
</evidence>
<evidence type="ECO:0000259" key="1">
    <source>
        <dbReference type="Pfam" id="PF02872"/>
    </source>
</evidence>
<dbReference type="PANTHER" id="PTHR11575:SF24">
    <property type="entry name" value="5'-NUCLEOTIDASE"/>
    <property type="match status" value="1"/>
</dbReference>
<dbReference type="Gene3D" id="3.60.21.10">
    <property type="match status" value="1"/>
</dbReference>
<reference evidence="3 4" key="1">
    <citation type="submission" date="2023-04" db="EMBL/GenBank/DDBJ databases">
        <title>Marinoamorphus aggregata gen. nov., sp. Nov., isolate from tissue of brittle star Ophioplocus japonicus.</title>
        <authorList>
            <person name="Kawano K."/>
            <person name="Sawayama S."/>
            <person name="Nakagawa S."/>
        </authorList>
    </citation>
    <scope>NUCLEOTIDE SEQUENCE [LARGE SCALE GENOMIC DNA]</scope>
    <source>
        <strain evidence="3 4">NKW23</strain>
    </source>
</reference>
<dbReference type="SUPFAM" id="SSF55816">
    <property type="entry name" value="5'-nucleotidase (syn. UDP-sugar hydrolase), C-terminal domain"/>
    <property type="match status" value="1"/>
</dbReference>
<dbReference type="PRINTS" id="PR01607">
    <property type="entry name" value="APYRASEFAMLY"/>
</dbReference>
<dbReference type="EMBL" id="BSYI01000052">
    <property type="protein sequence ID" value="GMG85134.1"/>
    <property type="molecule type" value="Genomic_DNA"/>
</dbReference>
<organism evidence="3 4">
    <name type="scientific">Paralimibaculum aggregatum</name>
    <dbReference type="NCBI Taxonomy" id="3036245"/>
    <lineage>
        <taxon>Bacteria</taxon>
        <taxon>Pseudomonadati</taxon>
        <taxon>Pseudomonadota</taxon>
        <taxon>Alphaproteobacteria</taxon>
        <taxon>Rhodobacterales</taxon>
        <taxon>Paracoccaceae</taxon>
        <taxon>Paralimibaculum</taxon>
    </lineage>
</organism>
<accession>A0ABQ6LSS1</accession>
<comment type="caution">
    <text evidence="3">The sequence shown here is derived from an EMBL/GenBank/DDBJ whole genome shotgun (WGS) entry which is preliminary data.</text>
</comment>
<dbReference type="InterPro" id="IPR006179">
    <property type="entry name" value="5_nucleotidase/apyrase"/>
</dbReference>
<dbReference type="Pfam" id="PF13946">
    <property type="entry name" value="DUF4214"/>
    <property type="match status" value="1"/>
</dbReference>
<gene>
    <name evidence="3" type="ORF">LNKW23_43500</name>
</gene>
<dbReference type="Proteomes" id="UP001239909">
    <property type="component" value="Unassembled WGS sequence"/>
</dbReference>